<reference evidence="1 2" key="2">
    <citation type="submission" date="2015-09" db="EMBL/GenBank/DDBJ databases">
        <title>Genome analysis of Pseudomonas syringae pv. porri LMG.</title>
        <authorList>
            <person name="Rombouts S."/>
        </authorList>
    </citation>
    <scope>NUCLEOTIDE SEQUENCE [LARGE SCALE GENOMIC DNA]</scope>
    <source>
        <strain evidence="1 2">LMG 28496</strain>
    </source>
</reference>
<keyword evidence="2" id="KW-1185">Reference proteome</keyword>
<gene>
    <name evidence="1" type="ORF">OX90_05250</name>
</gene>
<evidence type="ECO:0008006" key="3">
    <source>
        <dbReference type="Google" id="ProtNLM"/>
    </source>
</evidence>
<name>A0ABR5JT41_9PSED</name>
<evidence type="ECO:0000313" key="1">
    <source>
        <dbReference type="EMBL" id="KOP60511.1"/>
    </source>
</evidence>
<proteinExistence type="predicted"/>
<dbReference type="EMBL" id="JUEU01000049">
    <property type="protein sequence ID" value="KOP60511.1"/>
    <property type="molecule type" value="Genomic_DNA"/>
</dbReference>
<sequence>MPRRQISGWKSEFRLYGQGMSSARQAWQEGMKKLGTQVFEAGPNLYAVDNDSMFTPQKLAKKDDRK</sequence>
<reference evidence="1 2" key="1">
    <citation type="submission" date="2014-12" db="EMBL/GenBank/DDBJ databases">
        <authorList>
            <person name="Baeyen S."/>
        </authorList>
    </citation>
    <scope>NUCLEOTIDE SEQUENCE [LARGE SCALE GENOMIC DNA]</scope>
    <source>
        <strain evidence="1 2">LMG 28496</strain>
    </source>
</reference>
<comment type="caution">
    <text evidence="1">The sequence shown here is derived from an EMBL/GenBank/DDBJ whole genome shotgun (WGS) entry which is preliminary data.</text>
</comment>
<organism evidence="1 2">
    <name type="scientific">Pseudomonas coronafaciens pv. porri</name>
    <dbReference type="NCBI Taxonomy" id="83964"/>
    <lineage>
        <taxon>Bacteria</taxon>
        <taxon>Pseudomonadati</taxon>
        <taxon>Pseudomonadota</taxon>
        <taxon>Gammaproteobacteria</taxon>
        <taxon>Pseudomonadales</taxon>
        <taxon>Pseudomonadaceae</taxon>
        <taxon>Pseudomonas</taxon>
        <taxon>Pseudomonas coronafaciens</taxon>
    </lineage>
</organism>
<evidence type="ECO:0000313" key="2">
    <source>
        <dbReference type="Proteomes" id="UP000037201"/>
    </source>
</evidence>
<protein>
    <recommendedName>
        <fullName evidence="3">Transposase</fullName>
    </recommendedName>
</protein>
<accession>A0ABR5JT41</accession>
<dbReference type="Proteomes" id="UP000037201">
    <property type="component" value="Unassembled WGS sequence"/>
</dbReference>